<dbReference type="AlphaFoldDB" id="A0A0F9HGL7"/>
<dbReference type="InterPro" id="IPR029056">
    <property type="entry name" value="Ribokinase-like"/>
</dbReference>
<dbReference type="EMBL" id="LAZR01022755">
    <property type="protein sequence ID" value="KKL80785.1"/>
    <property type="molecule type" value="Genomic_DNA"/>
</dbReference>
<feature type="non-terminal residue" evidence="2">
    <location>
        <position position="1"/>
    </location>
</feature>
<gene>
    <name evidence="2" type="ORF">LCGC14_2001280</name>
</gene>
<dbReference type="SUPFAM" id="SSF53613">
    <property type="entry name" value="Ribokinase-like"/>
    <property type="match status" value="1"/>
</dbReference>
<feature type="domain" description="Carbohydrate kinase PfkB" evidence="1">
    <location>
        <begin position="1"/>
        <end position="44"/>
    </location>
</feature>
<evidence type="ECO:0000259" key="1">
    <source>
        <dbReference type="Pfam" id="PF00294"/>
    </source>
</evidence>
<dbReference type="Pfam" id="PF00294">
    <property type="entry name" value="PfkB"/>
    <property type="match status" value="1"/>
</dbReference>
<comment type="caution">
    <text evidence="2">The sequence shown here is derived from an EMBL/GenBank/DDBJ whole genome shotgun (WGS) entry which is preliminary data.</text>
</comment>
<protein>
    <recommendedName>
        <fullName evidence="1">Carbohydrate kinase PfkB domain-containing protein</fullName>
    </recommendedName>
</protein>
<dbReference type="InterPro" id="IPR011611">
    <property type="entry name" value="PfkB_dom"/>
</dbReference>
<dbReference type="Gene3D" id="3.40.1190.20">
    <property type="match status" value="1"/>
</dbReference>
<evidence type="ECO:0000313" key="2">
    <source>
        <dbReference type="EMBL" id="KKL80785.1"/>
    </source>
</evidence>
<proteinExistence type="predicted"/>
<name>A0A0F9HGL7_9ZZZZ</name>
<accession>A0A0F9HGL7</accession>
<sequence length="63" mass="7039">PTGAGDAYRAGLLKGLVTNRDIETAAKIGAVASLYAIENYGTQEHYYSYEDFNKRYRDNFGEI</sequence>
<organism evidence="2">
    <name type="scientific">marine sediment metagenome</name>
    <dbReference type="NCBI Taxonomy" id="412755"/>
    <lineage>
        <taxon>unclassified sequences</taxon>
        <taxon>metagenomes</taxon>
        <taxon>ecological metagenomes</taxon>
    </lineage>
</organism>
<reference evidence="2" key="1">
    <citation type="journal article" date="2015" name="Nature">
        <title>Complex archaea that bridge the gap between prokaryotes and eukaryotes.</title>
        <authorList>
            <person name="Spang A."/>
            <person name="Saw J.H."/>
            <person name="Jorgensen S.L."/>
            <person name="Zaremba-Niedzwiedzka K."/>
            <person name="Martijn J."/>
            <person name="Lind A.E."/>
            <person name="van Eijk R."/>
            <person name="Schleper C."/>
            <person name="Guy L."/>
            <person name="Ettema T.J."/>
        </authorList>
    </citation>
    <scope>NUCLEOTIDE SEQUENCE</scope>
</reference>